<dbReference type="AlphaFoldDB" id="A0A182IMP5"/>
<accession>A0A182IMP5</accession>
<dbReference type="CDD" id="cd00170">
    <property type="entry name" value="SEC14"/>
    <property type="match status" value="1"/>
</dbReference>
<dbReference type="GO" id="GO:0016020">
    <property type="term" value="C:membrane"/>
    <property type="evidence" value="ECO:0007669"/>
    <property type="project" value="TreeGrafter"/>
</dbReference>
<dbReference type="InterPro" id="IPR036273">
    <property type="entry name" value="CRAL/TRIO_N_dom_sf"/>
</dbReference>
<dbReference type="Gene3D" id="3.40.525.10">
    <property type="entry name" value="CRAL-TRIO lipid binding domain"/>
    <property type="match status" value="1"/>
</dbReference>
<organism evidence="1">
    <name type="scientific">Anopheles atroparvus</name>
    <name type="common">European mosquito</name>
    <dbReference type="NCBI Taxonomy" id="41427"/>
    <lineage>
        <taxon>Eukaryota</taxon>
        <taxon>Metazoa</taxon>
        <taxon>Ecdysozoa</taxon>
        <taxon>Arthropoda</taxon>
        <taxon>Hexapoda</taxon>
        <taxon>Insecta</taxon>
        <taxon>Pterygota</taxon>
        <taxon>Neoptera</taxon>
        <taxon>Endopterygota</taxon>
        <taxon>Diptera</taxon>
        <taxon>Nematocera</taxon>
        <taxon>Culicoidea</taxon>
        <taxon>Culicidae</taxon>
        <taxon>Anophelinae</taxon>
        <taxon>Anopheles</taxon>
    </lineage>
</organism>
<dbReference type="SUPFAM" id="SSF52087">
    <property type="entry name" value="CRAL/TRIO domain"/>
    <property type="match status" value="1"/>
</dbReference>
<dbReference type="SUPFAM" id="SSF46938">
    <property type="entry name" value="CRAL/TRIO N-terminal domain"/>
    <property type="match status" value="1"/>
</dbReference>
<dbReference type="STRING" id="41427.A0A182IMP5"/>
<dbReference type="EnsemblMetazoa" id="AATE002027-RA">
    <property type="protein sequence ID" value="AATE002027-PA.1"/>
    <property type="gene ID" value="AATE002027"/>
</dbReference>
<dbReference type="InterPro" id="IPR001251">
    <property type="entry name" value="CRAL-TRIO_dom"/>
</dbReference>
<dbReference type="SMART" id="SM00516">
    <property type="entry name" value="SEC14"/>
    <property type="match status" value="1"/>
</dbReference>
<reference evidence="1" key="1">
    <citation type="submission" date="2022-08" db="UniProtKB">
        <authorList>
            <consortium name="EnsemblMetazoa"/>
        </authorList>
    </citation>
    <scope>IDENTIFICATION</scope>
    <source>
        <strain evidence="1">EBRO</strain>
    </source>
</reference>
<name>A0A182IMP5_ANOAO</name>
<dbReference type="Pfam" id="PF00650">
    <property type="entry name" value="CRAL_TRIO"/>
    <property type="match status" value="1"/>
</dbReference>
<dbReference type="Gene3D" id="1.10.8.20">
    <property type="entry name" value="N-terminal domain of phosphatidylinositol transfer protein sec14p"/>
    <property type="match status" value="1"/>
</dbReference>
<sequence length="415" mass="47110">LFCLSPVPINAAPDARVGRSFEKWRHLILSDRIRTGRRLERLYGARTIGGFGSVSRRNLASSGRYSFSEFVSRVLQTQSGEMSVKVDSLANEAFPAPKVDTKMTVVRPIAECLKRKAADELNEKENTVAEELEVIKTWMRQSGHIRGRLEDQFLLGFLRSCKHSMERVKEKLDTYYTIRSVLPEVMRGRDPLDPFVRKVIRMGVTVPLPKTVHPDDPKIILIRGDAFDGDVCDFPDILKVFTMVGDILLRDDDQMMICGQAAIIDLGNSSSGHLFNFNLSFLRKASILNQQASPLRQKGFHFINTPKGFDIVLNIFKSLMTEKNRKRTILSHGSSLESLHKHFPKSVLPAELGGELGPVQQFVDEWEQRLIDNRTYLIEEESLGVDESRRRTTNPLAEEKDLFGTAGTFRKLEFD</sequence>
<protein>
    <submittedName>
        <fullName evidence="1">CRAL-TRIO domain-containing protein</fullName>
    </submittedName>
</protein>
<dbReference type="InterPro" id="IPR036865">
    <property type="entry name" value="CRAL-TRIO_dom_sf"/>
</dbReference>
<proteinExistence type="predicted"/>
<evidence type="ECO:0000313" key="1">
    <source>
        <dbReference type="EnsemblMetazoa" id="AATE002027-PA.1"/>
    </source>
</evidence>
<dbReference type="PANTHER" id="PTHR10174:SF216">
    <property type="entry name" value="CRAL-TRIO DOMAIN-CONTAINING PROTEIN-RELATED"/>
    <property type="match status" value="1"/>
</dbReference>
<dbReference type="GO" id="GO:1902936">
    <property type="term" value="F:phosphatidylinositol bisphosphate binding"/>
    <property type="evidence" value="ECO:0007669"/>
    <property type="project" value="TreeGrafter"/>
</dbReference>
<dbReference type="PANTHER" id="PTHR10174">
    <property type="entry name" value="ALPHA-TOCOPHEROL TRANSFER PROTEIN-RELATED"/>
    <property type="match status" value="1"/>
</dbReference>
<dbReference type="VEuPathDB" id="VectorBase:AATE002027"/>
<dbReference type="PROSITE" id="PS50191">
    <property type="entry name" value="CRAL_TRIO"/>
    <property type="match status" value="1"/>
</dbReference>
<dbReference type="PRINTS" id="PR00180">
    <property type="entry name" value="CRETINALDHBP"/>
</dbReference>
<dbReference type="Gene3D" id="1.20.5.1200">
    <property type="entry name" value="Alpha-tocopherol transfer"/>
    <property type="match status" value="1"/>
</dbReference>